<gene>
    <name evidence="1" type="ORF">NCTC12282_05168</name>
</gene>
<dbReference type="AlphaFoldDB" id="A0A484ZT90"/>
<reference evidence="1 2" key="1">
    <citation type="submission" date="2019-03" db="EMBL/GenBank/DDBJ databases">
        <authorList>
            <consortium name="Pathogen Informatics"/>
        </authorList>
    </citation>
    <scope>NUCLEOTIDE SEQUENCE [LARGE SCALE GENOMIC DNA]</scope>
    <source>
        <strain evidence="1 2">NCTC12282</strain>
    </source>
</reference>
<dbReference type="InterPro" id="IPR036264">
    <property type="entry name" value="Bact_exopeptidase_dim_dom"/>
</dbReference>
<protein>
    <submittedName>
        <fullName evidence="1">Peptidase T</fullName>
    </submittedName>
</protein>
<dbReference type="EMBL" id="CAADJA010000002">
    <property type="protein sequence ID" value="VFS51525.1"/>
    <property type="molecule type" value="Genomic_DNA"/>
</dbReference>
<dbReference type="SUPFAM" id="SSF55031">
    <property type="entry name" value="Bacterial exopeptidase dimerisation domain"/>
    <property type="match status" value="1"/>
</dbReference>
<evidence type="ECO:0000313" key="1">
    <source>
        <dbReference type="EMBL" id="VFS51525.1"/>
    </source>
</evidence>
<name>A0A484ZT90_9GAMM</name>
<organism evidence="1 2">
    <name type="scientific">Budvicia aquatica</name>
    <dbReference type="NCBI Taxonomy" id="82979"/>
    <lineage>
        <taxon>Bacteria</taxon>
        <taxon>Pseudomonadati</taxon>
        <taxon>Pseudomonadota</taxon>
        <taxon>Gammaproteobacteria</taxon>
        <taxon>Enterobacterales</taxon>
        <taxon>Budviciaceae</taxon>
        <taxon>Budvicia</taxon>
    </lineage>
</organism>
<dbReference type="Proteomes" id="UP000373449">
    <property type="component" value="Unassembled WGS sequence"/>
</dbReference>
<accession>A0A484ZT90</accession>
<proteinExistence type="predicted"/>
<sequence>MLKSSLPVQSAHPMSAKGKLKNSLLMAHKFISMLPGGEAPEYTDGQRRVLLG</sequence>
<dbReference type="Gene3D" id="3.30.70.360">
    <property type="match status" value="1"/>
</dbReference>
<evidence type="ECO:0000313" key="2">
    <source>
        <dbReference type="Proteomes" id="UP000373449"/>
    </source>
</evidence>